<proteinExistence type="predicted"/>
<evidence type="ECO:0000313" key="3">
    <source>
        <dbReference type="Proteomes" id="UP001341840"/>
    </source>
</evidence>
<gene>
    <name evidence="2" type="ORF">PIB30_002380</name>
</gene>
<evidence type="ECO:0000256" key="1">
    <source>
        <dbReference type="SAM" id="MobiDB-lite"/>
    </source>
</evidence>
<reference evidence="2 3" key="1">
    <citation type="journal article" date="2023" name="Plants (Basel)">
        <title>Bridging the Gap: Combining Genomics and Transcriptomics Approaches to Understand Stylosanthes scabra, an Orphan Legume from the Brazilian Caatinga.</title>
        <authorList>
            <person name="Ferreira-Neto J.R.C."/>
            <person name="da Silva M.D."/>
            <person name="Binneck E."/>
            <person name="de Melo N.F."/>
            <person name="da Silva R.H."/>
            <person name="de Melo A.L.T.M."/>
            <person name="Pandolfi V."/>
            <person name="Bustamante F.O."/>
            <person name="Brasileiro-Vidal A.C."/>
            <person name="Benko-Iseppon A.M."/>
        </authorList>
    </citation>
    <scope>NUCLEOTIDE SEQUENCE [LARGE SCALE GENOMIC DNA]</scope>
    <source>
        <tissue evidence="2">Leaves</tissue>
    </source>
</reference>
<keyword evidence="3" id="KW-1185">Reference proteome</keyword>
<dbReference type="EMBL" id="JASCZI010151039">
    <property type="protein sequence ID" value="MED6167409.1"/>
    <property type="molecule type" value="Genomic_DNA"/>
</dbReference>
<dbReference type="Proteomes" id="UP001341840">
    <property type="component" value="Unassembled WGS sequence"/>
</dbReference>
<feature type="region of interest" description="Disordered" evidence="1">
    <location>
        <begin position="1"/>
        <end position="35"/>
    </location>
</feature>
<organism evidence="2 3">
    <name type="scientific">Stylosanthes scabra</name>
    <dbReference type="NCBI Taxonomy" id="79078"/>
    <lineage>
        <taxon>Eukaryota</taxon>
        <taxon>Viridiplantae</taxon>
        <taxon>Streptophyta</taxon>
        <taxon>Embryophyta</taxon>
        <taxon>Tracheophyta</taxon>
        <taxon>Spermatophyta</taxon>
        <taxon>Magnoliopsida</taxon>
        <taxon>eudicotyledons</taxon>
        <taxon>Gunneridae</taxon>
        <taxon>Pentapetalae</taxon>
        <taxon>rosids</taxon>
        <taxon>fabids</taxon>
        <taxon>Fabales</taxon>
        <taxon>Fabaceae</taxon>
        <taxon>Papilionoideae</taxon>
        <taxon>50 kb inversion clade</taxon>
        <taxon>dalbergioids sensu lato</taxon>
        <taxon>Dalbergieae</taxon>
        <taxon>Pterocarpus clade</taxon>
        <taxon>Stylosanthes</taxon>
    </lineage>
</organism>
<comment type="caution">
    <text evidence="2">The sequence shown here is derived from an EMBL/GenBank/DDBJ whole genome shotgun (WGS) entry which is preliminary data.</text>
</comment>
<evidence type="ECO:0000313" key="2">
    <source>
        <dbReference type="EMBL" id="MED6167409.1"/>
    </source>
</evidence>
<name>A0ABU6V2B9_9FABA</name>
<sequence length="57" mass="6684">MHYSKIPGRALPHHQQYRFTPPPVPSKIQQLDSQQQPTLGLDWAYLVPHSPRNKYFS</sequence>
<protein>
    <submittedName>
        <fullName evidence="2">Uncharacterized protein</fullName>
    </submittedName>
</protein>
<accession>A0ABU6V2B9</accession>